<dbReference type="InterPro" id="IPR042185">
    <property type="entry name" value="Serpin_sf_2"/>
</dbReference>
<dbReference type="GO" id="GO:0004867">
    <property type="term" value="F:serine-type endopeptidase inhibitor activity"/>
    <property type="evidence" value="ECO:0007669"/>
    <property type="project" value="InterPro"/>
</dbReference>
<dbReference type="Pfam" id="PF00079">
    <property type="entry name" value="Serpin"/>
    <property type="match status" value="1"/>
</dbReference>
<evidence type="ECO:0000313" key="5">
    <source>
        <dbReference type="Proteomes" id="UP000243650"/>
    </source>
</evidence>
<dbReference type="OrthoDB" id="9764871at2"/>
<organism evidence="4 5">
    <name type="scientific">Alkalicoccus urumqiensis</name>
    <name type="common">Bacillus urumqiensis</name>
    <dbReference type="NCBI Taxonomy" id="1548213"/>
    <lineage>
        <taxon>Bacteria</taxon>
        <taxon>Bacillati</taxon>
        <taxon>Bacillota</taxon>
        <taxon>Bacilli</taxon>
        <taxon>Bacillales</taxon>
        <taxon>Bacillaceae</taxon>
        <taxon>Alkalicoccus</taxon>
    </lineage>
</organism>
<dbReference type="SMART" id="SM00093">
    <property type="entry name" value="SERPIN"/>
    <property type="match status" value="1"/>
</dbReference>
<dbReference type="InterPro" id="IPR023796">
    <property type="entry name" value="Serpin_dom"/>
</dbReference>
<dbReference type="GO" id="GO:0005615">
    <property type="term" value="C:extracellular space"/>
    <property type="evidence" value="ECO:0007669"/>
    <property type="project" value="InterPro"/>
</dbReference>
<keyword evidence="5" id="KW-1185">Reference proteome</keyword>
<dbReference type="RefSeq" id="WP_105957593.1">
    <property type="nucleotide sequence ID" value="NZ_PVNS01000001.1"/>
</dbReference>
<keyword evidence="4" id="KW-0378">Hydrolase</keyword>
<dbReference type="PANTHER" id="PTHR11461:SF211">
    <property type="entry name" value="GH10112P-RELATED"/>
    <property type="match status" value="1"/>
</dbReference>
<proteinExistence type="inferred from homology"/>
<dbReference type="Gene3D" id="2.30.39.10">
    <property type="entry name" value="Alpha-1-antitrypsin, domain 1"/>
    <property type="match status" value="1"/>
</dbReference>
<feature type="region of interest" description="Disordered" evidence="2">
    <location>
        <begin position="26"/>
        <end position="55"/>
    </location>
</feature>
<protein>
    <submittedName>
        <fullName evidence="4">Serine protease</fullName>
    </submittedName>
</protein>
<sequence>MSHLKTTAAWSGFLSATLLLTACGENSPDAENTADAVPAEEEPDDVSMEDVNEDVPGSTQTFGWNLFDHLLQEEENQLLSPASISTALAMTMAGADGETKQEMTEVLSLHGLEDEEIDASFQALITLLEDTGSDVELAIANSIWKREDYGFDDTFIEKMEEEYQAQVEPLTDEEPINDWISGQTNGLIEDMISEVRPQTVMYLINAVYFQGDWAEPFEESLTTEGTFTTSTGKEVDAMMMRRAEKEPVFLHSENDAFQAVSLPYGEEERWSMNVILPHEEEGSLQKTVDAFRNEDPLTFSEKVGNFRLPRFQMEEETTLNEPLIELGMPKAFNSAEADFSRMVEGGGIFISEVLHNTFIDVDETGTEAAAATSVAMEESAPGYDFDMIVDRPFLFTVQDEETGVLLFAGYVNKPEEG</sequence>
<gene>
    <name evidence="4" type="ORF">C6I21_01210</name>
</gene>
<dbReference type="Gene3D" id="3.30.497.10">
    <property type="entry name" value="Antithrombin, subunit I, domain 2"/>
    <property type="match status" value="1"/>
</dbReference>
<feature type="domain" description="Serpin" evidence="3">
    <location>
        <begin position="64"/>
        <end position="414"/>
    </location>
</feature>
<evidence type="ECO:0000259" key="3">
    <source>
        <dbReference type="SMART" id="SM00093"/>
    </source>
</evidence>
<dbReference type="Proteomes" id="UP000243650">
    <property type="component" value="Unassembled WGS sequence"/>
</dbReference>
<comment type="similarity">
    <text evidence="1">Belongs to the serpin family.</text>
</comment>
<dbReference type="SUPFAM" id="SSF56574">
    <property type="entry name" value="Serpins"/>
    <property type="match status" value="1"/>
</dbReference>
<dbReference type="InterPro" id="IPR036186">
    <property type="entry name" value="Serpin_sf"/>
</dbReference>
<dbReference type="EMBL" id="PVNS01000001">
    <property type="protein sequence ID" value="PRO67209.1"/>
    <property type="molecule type" value="Genomic_DNA"/>
</dbReference>
<evidence type="ECO:0000256" key="1">
    <source>
        <dbReference type="RuleBase" id="RU000411"/>
    </source>
</evidence>
<dbReference type="GO" id="GO:0006508">
    <property type="term" value="P:proteolysis"/>
    <property type="evidence" value="ECO:0007669"/>
    <property type="project" value="UniProtKB-KW"/>
</dbReference>
<dbReference type="PANTHER" id="PTHR11461">
    <property type="entry name" value="SERINE PROTEASE INHIBITOR, SERPIN"/>
    <property type="match status" value="1"/>
</dbReference>
<accession>A0A2P6MLQ3</accession>
<feature type="compositionally biased region" description="Acidic residues" evidence="2">
    <location>
        <begin position="38"/>
        <end position="53"/>
    </location>
</feature>
<reference evidence="4 5" key="1">
    <citation type="submission" date="2018-03" db="EMBL/GenBank/DDBJ databases">
        <title>Bacillus urumqiensis sp. nov., a moderately haloalkaliphilic bacterium isolated from a salt lake.</title>
        <authorList>
            <person name="Zhao B."/>
            <person name="Liao Z."/>
        </authorList>
    </citation>
    <scope>NUCLEOTIDE SEQUENCE [LARGE SCALE GENOMIC DNA]</scope>
    <source>
        <strain evidence="4 5">BZ-SZ-XJ18</strain>
    </source>
</reference>
<dbReference type="PROSITE" id="PS51257">
    <property type="entry name" value="PROKAR_LIPOPROTEIN"/>
    <property type="match status" value="1"/>
</dbReference>
<dbReference type="AlphaFoldDB" id="A0A2P6MLQ3"/>
<comment type="caution">
    <text evidence="4">The sequence shown here is derived from an EMBL/GenBank/DDBJ whole genome shotgun (WGS) entry which is preliminary data.</text>
</comment>
<keyword evidence="4" id="KW-0645">Protease</keyword>
<dbReference type="CDD" id="cd19588">
    <property type="entry name" value="serpin_miropin-like"/>
    <property type="match status" value="1"/>
</dbReference>
<evidence type="ECO:0000256" key="2">
    <source>
        <dbReference type="SAM" id="MobiDB-lite"/>
    </source>
</evidence>
<dbReference type="InterPro" id="IPR042178">
    <property type="entry name" value="Serpin_sf_1"/>
</dbReference>
<dbReference type="GO" id="GO:0008233">
    <property type="term" value="F:peptidase activity"/>
    <property type="evidence" value="ECO:0007669"/>
    <property type="project" value="UniProtKB-KW"/>
</dbReference>
<dbReference type="InterPro" id="IPR000215">
    <property type="entry name" value="Serpin_fam"/>
</dbReference>
<evidence type="ECO:0000313" key="4">
    <source>
        <dbReference type="EMBL" id="PRO67209.1"/>
    </source>
</evidence>
<name>A0A2P6MLQ3_ALKUR</name>